<sequence>MKNKRKRWKNGVILIPVLCVLLLTGCGLFQEKKIKLRDLDFTVLSDEKIPEELKTVIVEKGTEPFQLTYSDDQNLYISIGYGQQKTGGYSIAVDELYLTEDAIYVGTTLLGPEITGQKKGAEKPSTPYIVIKTEFLDKTVIYE</sequence>
<dbReference type="InterPro" id="IPR025748">
    <property type="entry name" value="PrcB_C_dom"/>
</dbReference>
<dbReference type="PROSITE" id="PS51257">
    <property type="entry name" value="PROKAR_LIPOPROTEIN"/>
    <property type="match status" value="1"/>
</dbReference>
<dbReference type="RefSeq" id="WP_154495501.1">
    <property type="nucleotide sequence ID" value="NZ_VUMU01000003.1"/>
</dbReference>
<proteinExistence type="predicted"/>
<dbReference type="Proteomes" id="UP000476055">
    <property type="component" value="Unassembled WGS sequence"/>
</dbReference>
<protein>
    <submittedName>
        <fullName evidence="2">Protease complex subunit PrcB family protein</fullName>
    </submittedName>
</protein>
<evidence type="ECO:0000313" key="2">
    <source>
        <dbReference type="EMBL" id="MST57492.1"/>
    </source>
</evidence>
<keyword evidence="3" id="KW-1185">Reference proteome</keyword>
<feature type="domain" description="PrcB C-terminal" evidence="1">
    <location>
        <begin position="75"/>
        <end position="134"/>
    </location>
</feature>
<evidence type="ECO:0000259" key="1">
    <source>
        <dbReference type="Pfam" id="PF14343"/>
    </source>
</evidence>
<organism evidence="2 3">
    <name type="scientific">Waltera intestinalis</name>
    <dbReference type="NCBI Taxonomy" id="2606635"/>
    <lineage>
        <taxon>Bacteria</taxon>
        <taxon>Bacillati</taxon>
        <taxon>Bacillota</taxon>
        <taxon>Clostridia</taxon>
        <taxon>Lachnospirales</taxon>
        <taxon>Lachnospiraceae</taxon>
        <taxon>Waltera</taxon>
    </lineage>
</organism>
<reference evidence="2 3" key="1">
    <citation type="submission" date="2019-08" db="EMBL/GenBank/DDBJ databases">
        <title>In-depth cultivation of the pig gut microbiome towards novel bacterial diversity and tailored functional studies.</title>
        <authorList>
            <person name="Wylensek D."/>
            <person name="Hitch T.C.A."/>
            <person name="Clavel T."/>
        </authorList>
    </citation>
    <scope>NUCLEOTIDE SEQUENCE [LARGE SCALE GENOMIC DNA]</scope>
    <source>
        <strain evidence="2 3">WCA3-601-WT-6H</strain>
    </source>
</reference>
<accession>A0A6L5YIM6</accession>
<gene>
    <name evidence="2" type="ORF">FYJ59_04410</name>
</gene>
<dbReference type="GO" id="GO:0008233">
    <property type="term" value="F:peptidase activity"/>
    <property type="evidence" value="ECO:0007669"/>
    <property type="project" value="UniProtKB-KW"/>
</dbReference>
<dbReference type="AlphaFoldDB" id="A0A6L5YIM6"/>
<dbReference type="EMBL" id="VUMU01000003">
    <property type="protein sequence ID" value="MST57492.1"/>
    <property type="molecule type" value="Genomic_DNA"/>
</dbReference>
<keyword evidence="2" id="KW-0645">Protease</keyword>
<evidence type="ECO:0000313" key="3">
    <source>
        <dbReference type="Proteomes" id="UP000476055"/>
    </source>
</evidence>
<dbReference type="GO" id="GO:0006508">
    <property type="term" value="P:proteolysis"/>
    <property type="evidence" value="ECO:0007669"/>
    <property type="project" value="UniProtKB-KW"/>
</dbReference>
<name>A0A6L5YIM6_9FIRM</name>
<dbReference type="Pfam" id="PF14343">
    <property type="entry name" value="PrcB_C"/>
    <property type="match status" value="1"/>
</dbReference>
<keyword evidence="2" id="KW-0378">Hydrolase</keyword>
<comment type="caution">
    <text evidence="2">The sequence shown here is derived from an EMBL/GenBank/DDBJ whole genome shotgun (WGS) entry which is preliminary data.</text>
</comment>